<dbReference type="InterPro" id="IPR008928">
    <property type="entry name" value="6-hairpin_glycosidase_sf"/>
</dbReference>
<feature type="domain" description="Glycosyl hydrolase family 95 catalytic" evidence="3">
    <location>
        <begin position="292"/>
        <end position="615"/>
    </location>
</feature>
<dbReference type="PANTHER" id="PTHR31084">
    <property type="entry name" value="ALPHA-L-FUCOSIDASE 2"/>
    <property type="match status" value="1"/>
</dbReference>
<comment type="caution">
    <text evidence="4">The sequence shown here is derived from an EMBL/GenBank/DDBJ whole genome shotgun (WGS) entry which is preliminary data.</text>
</comment>
<dbReference type="SUPFAM" id="SSF48208">
    <property type="entry name" value="Six-hairpin glycosidases"/>
    <property type="match status" value="1"/>
</dbReference>
<keyword evidence="2" id="KW-0732">Signal</keyword>
<evidence type="ECO:0000313" key="5">
    <source>
        <dbReference type="Proteomes" id="UP000011885"/>
    </source>
</evidence>
<dbReference type="Pfam" id="PF22124">
    <property type="entry name" value="Glyco_hydro_95_cat"/>
    <property type="match status" value="1"/>
</dbReference>
<feature type="chain" id="PRO_5004072945" evidence="2">
    <location>
        <begin position="32"/>
        <end position="772"/>
    </location>
</feature>
<dbReference type="GO" id="GO:0005975">
    <property type="term" value="P:carbohydrate metabolic process"/>
    <property type="evidence" value="ECO:0007669"/>
    <property type="project" value="InterPro"/>
</dbReference>
<dbReference type="GO" id="GO:0004560">
    <property type="term" value="F:alpha-L-fucosidase activity"/>
    <property type="evidence" value="ECO:0007669"/>
    <property type="project" value="TreeGrafter"/>
</dbReference>
<dbReference type="InterPro" id="IPR012341">
    <property type="entry name" value="6hp_glycosidase-like_sf"/>
</dbReference>
<dbReference type="Gene3D" id="1.50.10.10">
    <property type="match status" value="1"/>
</dbReference>
<dbReference type="Proteomes" id="UP000011885">
    <property type="component" value="Unassembled WGS sequence"/>
</dbReference>
<evidence type="ECO:0000313" key="4">
    <source>
        <dbReference type="EMBL" id="EMI57354.1"/>
    </source>
</evidence>
<name>M5U7V6_9BACT</name>
<evidence type="ECO:0000256" key="2">
    <source>
        <dbReference type="SAM" id="SignalP"/>
    </source>
</evidence>
<sequence length="772" mass="87453">MSDYIAMLYARANVLVVFGALLLLSFSQASASENKVAWQDEISKHDLTWDRLPNRWMESPFLGNGEQGTMMYQENEKTLRWTVGNSSAFDHRPANKDDFNEKNVEVLNRGRLFIGHLRVEFPATLRASSSRLSLWNAESIGQVQSENGSASWKTIVHANAPVMRFEIETTGDLSGAKFVYVPVEAQNPRALRSKNPRKPANPPAVLDQLTDGTQTAVHNLYAGGQTAVAWKQSVTDNRTTLWLSVLHSFPELDAVNRAVAAVRNAASKDQDAWTQQHRQWWHDYYQQSFLATGDPYWDAFYWIQQYKLASATRADKWIIDNQGPWLHPTAWNAIWWNLNAQLSHSGFATANRRGMGAALGRRLDQCRDQLAENVAQEYRHDSYAIGRTSSGWDLAGHAGQPGDGRPPKDGSIGRETANLLWALHNVDMECRYWQDDDLRDRVLYPLLVRAVNYYRHFLVEESDGYLHLPKTYSPEYRIAEDCTYDLDLLRWGSGRLLELADEMNLNKEEQPLISYWTQLQEKLVPVHVDETGRMIGRGVSLTGPHRHWSHLLAIYPLRTLVPDSADNRELIELSLDNWHSHGKRMAGYSVTGGACISAILGDGERAYEFLNKLKPFLHPNTFYTEAGTLPVIETPLHGATTMQEMLLHQWGGRIRVFPAVPSRWANAQFDRFRCDGAFLVSAQQKDGETHWVEIIAETGGTVDVQPQLIDANWEAAQDASVEPVEPGVYRLKLAKGESVLFWPNDQPKPSPEIRIDDTEQPSYSFGVSAKRE</sequence>
<feature type="signal peptide" evidence="2">
    <location>
        <begin position="1"/>
        <end position="31"/>
    </location>
</feature>
<feature type="region of interest" description="Disordered" evidence="1">
    <location>
        <begin position="744"/>
        <end position="772"/>
    </location>
</feature>
<organism evidence="4 5">
    <name type="scientific">Rhodopirellula sallentina SM41</name>
    <dbReference type="NCBI Taxonomy" id="1263870"/>
    <lineage>
        <taxon>Bacteria</taxon>
        <taxon>Pseudomonadati</taxon>
        <taxon>Planctomycetota</taxon>
        <taxon>Planctomycetia</taxon>
        <taxon>Pirellulales</taxon>
        <taxon>Pirellulaceae</taxon>
        <taxon>Rhodopirellula</taxon>
    </lineage>
</organism>
<dbReference type="InterPro" id="IPR054363">
    <property type="entry name" value="GH95_cat"/>
</dbReference>
<accession>M5U7V6</accession>
<keyword evidence="5" id="KW-1185">Reference proteome</keyword>
<dbReference type="EMBL" id="ANOH01000095">
    <property type="protein sequence ID" value="EMI57354.1"/>
    <property type="molecule type" value="Genomic_DNA"/>
</dbReference>
<protein>
    <submittedName>
        <fullName evidence="4">Putative secreted protein</fullName>
    </submittedName>
</protein>
<dbReference type="AlphaFoldDB" id="M5U7V6"/>
<dbReference type="PATRIC" id="fig|1263870.3.peg.1291"/>
<evidence type="ECO:0000259" key="3">
    <source>
        <dbReference type="Pfam" id="PF22124"/>
    </source>
</evidence>
<proteinExistence type="predicted"/>
<evidence type="ECO:0000256" key="1">
    <source>
        <dbReference type="SAM" id="MobiDB-lite"/>
    </source>
</evidence>
<dbReference type="PANTHER" id="PTHR31084:SF0">
    <property type="entry name" value="ALPHA-L-FUCOSIDASE 2"/>
    <property type="match status" value="1"/>
</dbReference>
<reference evidence="4 5" key="1">
    <citation type="journal article" date="2013" name="Mar. Genomics">
        <title>Expression of sulfatases in Rhodopirellula baltica and the diversity of sulfatases in the genus Rhodopirellula.</title>
        <authorList>
            <person name="Wegner C.E."/>
            <person name="Richter-Heitmann T."/>
            <person name="Klindworth A."/>
            <person name="Klockow C."/>
            <person name="Richter M."/>
            <person name="Achstetter T."/>
            <person name="Glockner F.O."/>
            <person name="Harder J."/>
        </authorList>
    </citation>
    <scope>NUCLEOTIDE SEQUENCE [LARGE SCALE GENOMIC DNA]</scope>
    <source>
        <strain evidence="4 5">SM41</strain>
    </source>
</reference>
<gene>
    <name evidence="4" type="ORF">RSSM_01195</name>
</gene>